<dbReference type="AlphaFoldDB" id="A0A176S2E3"/>
<keyword evidence="2" id="KW-1185">Reference proteome</keyword>
<reference evidence="1 2" key="1">
    <citation type="submission" date="2016-05" db="EMBL/GenBank/DDBJ databases">
        <title>Single-cell genome of chain-forming Candidatus Thiomargarita nelsonii and comparison to other large sulfur-oxidizing bacteria.</title>
        <authorList>
            <person name="Winkel M."/>
            <person name="Salman V."/>
            <person name="Woyke T."/>
            <person name="Schulz-Vogt H."/>
            <person name="Richter M."/>
            <person name="Flood B."/>
            <person name="Bailey J."/>
            <person name="Amann R."/>
            <person name="Mussmann M."/>
        </authorList>
    </citation>
    <scope>NUCLEOTIDE SEQUENCE [LARGE SCALE GENOMIC DNA]</scope>
    <source>
        <strain evidence="1 2">THI036</strain>
    </source>
</reference>
<comment type="caution">
    <text evidence="1">The sequence shown here is derived from an EMBL/GenBank/DDBJ whole genome shotgun (WGS) entry which is preliminary data.</text>
</comment>
<name>A0A176S2E3_9GAMM</name>
<evidence type="ECO:0000313" key="1">
    <source>
        <dbReference type="EMBL" id="OAD22114.1"/>
    </source>
</evidence>
<accession>A0A176S2E3</accession>
<dbReference type="EMBL" id="LUTY01001159">
    <property type="protein sequence ID" value="OAD22114.1"/>
    <property type="molecule type" value="Genomic_DNA"/>
</dbReference>
<organism evidence="1 2">
    <name type="scientific">Candidatus Thiomargarita nelsonii</name>
    <dbReference type="NCBI Taxonomy" id="1003181"/>
    <lineage>
        <taxon>Bacteria</taxon>
        <taxon>Pseudomonadati</taxon>
        <taxon>Pseudomonadota</taxon>
        <taxon>Gammaproteobacteria</taxon>
        <taxon>Thiotrichales</taxon>
        <taxon>Thiotrichaceae</taxon>
        <taxon>Thiomargarita</taxon>
    </lineage>
</organism>
<evidence type="ECO:0000313" key="2">
    <source>
        <dbReference type="Proteomes" id="UP000076962"/>
    </source>
</evidence>
<sequence>MWAVMPVTIEPVFSMACLSLLVKIPLIPKWIPISLLMSRNIGKQRASIISTMGILSSAWANMF</sequence>
<protein>
    <submittedName>
        <fullName evidence="1">Uncharacterized protein</fullName>
    </submittedName>
</protein>
<proteinExistence type="predicted"/>
<dbReference type="Proteomes" id="UP000076962">
    <property type="component" value="Unassembled WGS sequence"/>
</dbReference>
<gene>
    <name evidence="1" type="ORF">THIOM_002098</name>
</gene>